<dbReference type="InterPro" id="IPR036249">
    <property type="entry name" value="Thioredoxin-like_sf"/>
</dbReference>
<evidence type="ECO:0000256" key="5">
    <source>
        <dbReference type="PIRNR" id="PIRNR001488"/>
    </source>
</evidence>
<dbReference type="InterPro" id="IPR001853">
    <property type="entry name" value="DSBA-like_thioredoxin_dom"/>
</dbReference>
<sequence length="212" mass="23660">MDKRSKMKFIKRIVVGVFLLGSCNAMALDLEEGNHYQVLPESVQFQADKQVTKIFSVNCPFCYKYEKSVIPEMVKNLPSTINYDAYHISSKSPFGAEASEVLAVAKTVGEAKYKAAKMALYAKIHDENTKFATGDELIRFGLSQAGISQEEFNRLKGTPEVKQLLAKWDQGIAIAKIQGIPALVVNGKYLINTKSIRSMPMLDEMILELSKK</sequence>
<dbReference type="SUPFAM" id="SSF52833">
    <property type="entry name" value="Thioredoxin-like"/>
    <property type="match status" value="1"/>
</dbReference>
<name>A0A7T8IND5_9GAMM</name>
<dbReference type="GO" id="GO:0042597">
    <property type="term" value="C:periplasmic space"/>
    <property type="evidence" value="ECO:0007669"/>
    <property type="project" value="UniProtKB-SubCell"/>
</dbReference>
<keyword evidence="3 5" id="KW-1015">Disulfide bond</keyword>
<feature type="signal peptide" evidence="7">
    <location>
        <begin position="1"/>
        <end position="27"/>
    </location>
</feature>
<dbReference type="GO" id="GO:0016491">
    <property type="term" value="F:oxidoreductase activity"/>
    <property type="evidence" value="ECO:0007669"/>
    <property type="project" value="InterPro"/>
</dbReference>
<evidence type="ECO:0000313" key="9">
    <source>
        <dbReference type="EMBL" id="QQO82595.1"/>
    </source>
</evidence>
<comment type="subcellular location">
    <subcellularLocation>
        <location evidence="5">Periplasm</location>
    </subcellularLocation>
</comment>
<gene>
    <name evidence="9" type="ORF">D7032_04600</name>
</gene>
<evidence type="ECO:0000259" key="8">
    <source>
        <dbReference type="Pfam" id="PF01323"/>
    </source>
</evidence>
<keyword evidence="2 7" id="KW-0732">Signal</keyword>
<organism evidence="9">
    <name type="scientific">Shewanella algae</name>
    <dbReference type="NCBI Taxonomy" id="38313"/>
    <lineage>
        <taxon>Bacteria</taxon>
        <taxon>Pseudomonadati</taxon>
        <taxon>Pseudomonadota</taxon>
        <taxon>Gammaproteobacteria</taxon>
        <taxon>Alteromonadales</taxon>
        <taxon>Shewanellaceae</taxon>
        <taxon>Shewanella</taxon>
    </lineage>
</organism>
<feature type="chain" id="PRO_5030961009" description="Thiol:disulfide interchange protein" evidence="7">
    <location>
        <begin position="28"/>
        <end position="212"/>
    </location>
</feature>
<keyword evidence="4" id="KW-0676">Redox-active center</keyword>
<dbReference type="PROSITE" id="PS51257">
    <property type="entry name" value="PROKAR_LIPOPROTEIN"/>
    <property type="match status" value="1"/>
</dbReference>
<evidence type="ECO:0000256" key="4">
    <source>
        <dbReference type="ARBA" id="ARBA00023284"/>
    </source>
</evidence>
<dbReference type="PIRSF" id="PIRSF001488">
    <property type="entry name" value="Tdi_protein"/>
    <property type="match status" value="1"/>
</dbReference>
<dbReference type="PANTHER" id="PTHR35891:SF3">
    <property type="entry name" value="THIOL:DISULFIDE INTERCHANGE PROTEIN DSBL"/>
    <property type="match status" value="1"/>
</dbReference>
<feature type="domain" description="DSBA-like thioredoxin" evidence="8">
    <location>
        <begin position="54"/>
        <end position="194"/>
    </location>
</feature>
<evidence type="ECO:0000256" key="7">
    <source>
        <dbReference type="SAM" id="SignalP"/>
    </source>
</evidence>
<evidence type="ECO:0000256" key="2">
    <source>
        <dbReference type="ARBA" id="ARBA00022729"/>
    </source>
</evidence>
<dbReference type="InterPro" id="IPR023205">
    <property type="entry name" value="DsbA/DsbL"/>
</dbReference>
<comment type="similarity">
    <text evidence="1">Belongs to the thioredoxin family. DsbA subfamily.</text>
</comment>
<dbReference type="EMBL" id="CP032664">
    <property type="protein sequence ID" value="QQO82595.1"/>
    <property type="molecule type" value="Genomic_DNA"/>
</dbReference>
<accession>A0A7T8IND5</accession>
<evidence type="ECO:0000256" key="1">
    <source>
        <dbReference type="ARBA" id="ARBA00005791"/>
    </source>
</evidence>
<feature type="disulfide bond" description="Redox-active" evidence="6">
    <location>
        <begin position="59"/>
        <end position="62"/>
    </location>
</feature>
<dbReference type="AlphaFoldDB" id="A0A7T8IND5"/>
<evidence type="ECO:0000256" key="6">
    <source>
        <dbReference type="PIRSR" id="PIRSR001488-1"/>
    </source>
</evidence>
<evidence type="ECO:0000256" key="3">
    <source>
        <dbReference type="ARBA" id="ARBA00023157"/>
    </source>
</evidence>
<dbReference type="InterPro" id="IPR050824">
    <property type="entry name" value="Thiol_disulfide_DsbA"/>
</dbReference>
<reference evidence="9" key="1">
    <citation type="submission" date="2018-09" db="EMBL/GenBank/DDBJ databases">
        <title>Genome sequencing and analysis.</title>
        <authorList>
            <person name="Huang Y.-T."/>
        </authorList>
    </citation>
    <scope>NUCLEOTIDE SEQUENCE</scope>
    <source>
        <strain evidence="9">HIDE</strain>
    </source>
</reference>
<proteinExistence type="inferred from homology"/>
<protein>
    <recommendedName>
        <fullName evidence="5">Thiol:disulfide interchange protein</fullName>
    </recommendedName>
</protein>
<dbReference type="Gene3D" id="3.40.30.10">
    <property type="entry name" value="Glutaredoxin"/>
    <property type="match status" value="1"/>
</dbReference>
<dbReference type="CDD" id="cd03019">
    <property type="entry name" value="DsbA_DsbA"/>
    <property type="match status" value="1"/>
</dbReference>
<dbReference type="PANTHER" id="PTHR35891">
    <property type="entry name" value="THIOL:DISULFIDE INTERCHANGE PROTEIN DSBA"/>
    <property type="match status" value="1"/>
</dbReference>
<dbReference type="Pfam" id="PF01323">
    <property type="entry name" value="DSBA"/>
    <property type="match status" value="1"/>
</dbReference>
<keyword evidence="5" id="KW-0574">Periplasm</keyword>